<evidence type="ECO:0000256" key="4">
    <source>
        <dbReference type="SAM" id="MobiDB-lite"/>
    </source>
</evidence>
<dbReference type="InterPro" id="IPR034279">
    <property type="entry name" value="CuRO_3_CopA"/>
</dbReference>
<evidence type="ECO:0000313" key="11">
    <source>
        <dbReference type="Proteomes" id="UP000198711"/>
    </source>
</evidence>
<dbReference type="PROSITE" id="PS00080">
    <property type="entry name" value="MULTICOPPER_OXIDASE2"/>
    <property type="match status" value="1"/>
</dbReference>
<feature type="domain" description="Plastocyanin-like" evidence="6">
    <location>
        <begin position="283"/>
        <end position="437"/>
    </location>
</feature>
<keyword evidence="11" id="KW-1185">Reference proteome</keyword>
<keyword evidence="2" id="KW-0560">Oxidoreductase</keyword>
<dbReference type="AlphaFoldDB" id="A0A8X8LCB0"/>
<dbReference type="Pfam" id="PF07732">
    <property type="entry name" value="Cu-oxidase_3"/>
    <property type="match status" value="1"/>
</dbReference>
<organism evidence="10 11">
    <name type="scientific">Hydrobacter penzbergensis</name>
    <dbReference type="NCBI Taxonomy" id="1235997"/>
    <lineage>
        <taxon>Bacteria</taxon>
        <taxon>Pseudomonadati</taxon>
        <taxon>Bacteroidota</taxon>
        <taxon>Chitinophagia</taxon>
        <taxon>Chitinophagales</taxon>
        <taxon>Chitinophagaceae</taxon>
        <taxon>Hydrobacter</taxon>
    </lineage>
</organism>
<dbReference type="PROSITE" id="PS00079">
    <property type="entry name" value="MULTICOPPER_OXIDASE1"/>
    <property type="match status" value="2"/>
</dbReference>
<dbReference type="InterPro" id="IPR033138">
    <property type="entry name" value="Cu_oxidase_CS"/>
</dbReference>
<keyword evidence="3" id="KW-0186">Copper</keyword>
<protein>
    <submittedName>
        <fullName evidence="10">Copper-resistance protein, CopA family</fullName>
    </submittedName>
</protein>
<dbReference type="InterPro" id="IPR001117">
    <property type="entry name" value="Cu-oxidase_2nd"/>
</dbReference>
<feature type="domain" description="Plastocyanin-like" evidence="8">
    <location>
        <begin position="146"/>
        <end position="259"/>
    </location>
</feature>
<accession>A0A8X8LCB0</accession>
<dbReference type="EMBL" id="FNNO01000001">
    <property type="protein sequence ID" value="SDW14411.1"/>
    <property type="molecule type" value="Genomic_DNA"/>
</dbReference>
<feature type="compositionally biased region" description="Low complexity" evidence="4">
    <location>
        <begin position="72"/>
        <end position="88"/>
    </location>
</feature>
<evidence type="ECO:0000256" key="2">
    <source>
        <dbReference type="ARBA" id="ARBA00023002"/>
    </source>
</evidence>
<dbReference type="InterPro" id="IPR002355">
    <property type="entry name" value="Cu_oxidase_Cu_BS"/>
</dbReference>
<evidence type="ECO:0000259" key="6">
    <source>
        <dbReference type="Pfam" id="PF00394"/>
    </source>
</evidence>
<dbReference type="GO" id="GO:0016491">
    <property type="term" value="F:oxidoreductase activity"/>
    <property type="evidence" value="ECO:0007669"/>
    <property type="project" value="UniProtKB-KW"/>
</dbReference>
<dbReference type="CDD" id="cd13874">
    <property type="entry name" value="CuRO_2_CopA"/>
    <property type="match status" value="1"/>
</dbReference>
<dbReference type="InterPro" id="IPR045087">
    <property type="entry name" value="Cu-oxidase_fam"/>
</dbReference>
<dbReference type="Pfam" id="PF07731">
    <property type="entry name" value="Cu-oxidase_2"/>
    <property type="match status" value="1"/>
</dbReference>
<evidence type="ECO:0000259" key="9">
    <source>
        <dbReference type="Pfam" id="PF19335"/>
    </source>
</evidence>
<feature type="signal peptide" evidence="5">
    <location>
        <begin position="1"/>
        <end position="19"/>
    </location>
</feature>
<dbReference type="Proteomes" id="UP000198711">
    <property type="component" value="Unassembled WGS sequence"/>
</dbReference>
<comment type="caution">
    <text evidence="10">The sequence shown here is derived from an EMBL/GenBank/DDBJ whole genome shotgun (WGS) entry which is preliminary data.</text>
</comment>
<dbReference type="InterPro" id="IPR045800">
    <property type="entry name" value="HMBD"/>
</dbReference>
<dbReference type="PANTHER" id="PTHR11709">
    <property type="entry name" value="MULTI-COPPER OXIDASE"/>
    <property type="match status" value="1"/>
</dbReference>
<feature type="domain" description="Plastocyanin-like" evidence="7">
    <location>
        <begin position="573"/>
        <end position="689"/>
    </location>
</feature>
<dbReference type="InterPro" id="IPR011707">
    <property type="entry name" value="Cu-oxidase-like_N"/>
</dbReference>
<dbReference type="RefSeq" id="WP_092721490.1">
    <property type="nucleotide sequence ID" value="NZ_FNNO01000001.1"/>
</dbReference>
<gene>
    <name evidence="10" type="ORF">SAMN05444410_101338</name>
</gene>
<dbReference type="CDD" id="cd13896">
    <property type="entry name" value="CuRO_3_CopA"/>
    <property type="match status" value="1"/>
</dbReference>
<dbReference type="GO" id="GO:0005507">
    <property type="term" value="F:copper ion binding"/>
    <property type="evidence" value="ECO:0007669"/>
    <property type="project" value="InterPro"/>
</dbReference>
<feature type="domain" description="Heavy metal binding" evidence="9">
    <location>
        <begin position="41"/>
        <end position="67"/>
    </location>
</feature>
<feature type="region of interest" description="Disordered" evidence="4">
    <location>
        <begin position="72"/>
        <end position="97"/>
    </location>
</feature>
<sequence>MKTVFLMLMQVFWLTTAFAQHEGHNMPAQKPSNQQTQKIIYTCVMHPEVQMSKPGKCPKCGMTLVKKTIKTTAPTPQPQMPKQKAMPMSKDTVPQKKGMPDMDMKMDMPMNEHKMASDSGETDMANQIPAKVNLMPGKRVRYDLYVTDTMVNFTGKTKRAIAINGSIPAPTLTFTEGDTAEIYLHNNLKKEETSLHWHGVILPNRFDGVPYLTTARIGPGETHLYKFAVVQNGTYWYHSHSALQEQSGMYGALIFKKREEAHMPDKNMAGSSMHMQNSLFNKEYTLVLSEWTDENPTQVQRRLRTANDWYSIKKGSTQSYIEAIKEGFFKTKVVNEWKRMKAMDVSDVYYDRFLSNGKPENAAPQFKAGDKVKLHVVNGGASSYFWLQYAGGKIAVVGNDGNDMEPVEVDRLIVGTAETYDLIVTIPENMSYEFRATPEDRTKATSLWLGTGMKMPAPVLPRLKYFEGMKMMNDMMKTNGDMKDMGMNMSLQRMDMNSVMYPELTGDGSDKMNMGHSGHMNMNEPKNDSMQEMKMENINDMQGMNMNSSSGIVTLNYDMLRSPVKTTLPDGPTRVLHFTLTGNMNRYVWTIDNKTVNEADKILIKQGENVRLILTNNSMMRHPMHLHGHDFRVLNSQGDYSPLKNVIDIMPMETDTIEFAANQSGNWFFHCHILFHMMAGMGRVFTYENSPVNPELPDAAKAYRMFKRDNSMRHLMVRAGLESNGSDGEAMLSTNRYALQQVWHVGLHAEHGFESETNFGRFFGKNQWLFTYVGFDYHYKKVGKDEIEKNSFGQISNKNNRKTFVAGVQYALPMLILADARVDGNGKFRFQLSREDVPVTNRLRFNFMVNTDKEYTAGFRYIVLKWFALSTHYDTDMGLGAGITLTY</sequence>
<keyword evidence="1" id="KW-0479">Metal-binding</keyword>
<evidence type="ECO:0000256" key="3">
    <source>
        <dbReference type="ARBA" id="ARBA00023008"/>
    </source>
</evidence>
<feature type="chain" id="PRO_5036468569" evidence="5">
    <location>
        <begin position="20"/>
        <end position="887"/>
    </location>
</feature>
<evidence type="ECO:0000256" key="1">
    <source>
        <dbReference type="ARBA" id="ARBA00022723"/>
    </source>
</evidence>
<evidence type="ECO:0000256" key="5">
    <source>
        <dbReference type="SAM" id="SignalP"/>
    </source>
</evidence>
<dbReference type="Pfam" id="PF00394">
    <property type="entry name" value="Cu-oxidase"/>
    <property type="match status" value="1"/>
</dbReference>
<dbReference type="Pfam" id="PF19335">
    <property type="entry name" value="HMBD"/>
    <property type="match status" value="1"/>
</dbReference>
<evidence type="ECO:0000259" key="7">
    <source>
        <dbReference type="Pfam" id="PF07731"/>
    </source>
</evidence>
<keyword evidence="5" id="KW-0732">Signal</keyword>
<dbReference type="PANTHER" id="PTHR11709:SF394">
    <property type="entry name" value="FI03373P-RELATED"/>
    <property type="match status" value="1"/>
</dbReference>
<dbReference type="Gene3D" id="2.60.40.420">
    <property type="entry name" value="Cupredoxins - blue copper proteins"/>
    <property type="match status" value="3"/>
</dbReference>
<proteinExistence type="predicted"/>
<reference evidence="10 11" key="1">
    <citation type="submission" date="2016-10" db="EMBL/GenBank/DDBJ databases">
        <authorList>
            <person name="Varghese N."/>
            <person name="Submissions S."/>
        </authorList>
    </citation>
    <scope>NUCLEOTIDE SEQUENCE [LARGE SCALE GENOMIC DNA]</scope>
    <source>
        <strain evidence="10 11">DSM 25353</strain>
    </source>
</reference>
<dbReference type="InterPro" id="IPR008972">
    <property type="entry name" value="Cupredoxin"/>
</dbReference>
<evidence type="ECO:0000313" key="10">
    <source>
        <dbReference type="EMBL" id="SDW14411.1"/>
    </source>
</evidence>
<evidence type="ECO:0000259" key="8">
    <source>
        <dbReference type="Pfam" id="PF07732"/>
    </source>
</evidence>
<dbReference type="InterPro" id="IPR034282">
    <property type="entry name" value="CuRO_2_CopA"/>
</dbReference>
<dbReference type="InterPro" id="IPR011706">
    <property type="entry name" value="Cu-oxidase_C"/>
</dbReference>
<dbReference type="SUPFAM" id="SSF49503">
    <property type="entry name" value="Cupredoxins"/>
    <property type="match status" value="3"/>
</dbReference>
<name>A0A8X8LCB0_9BACT</name>